<feature type="non-terminal residue" evidence="14">
    <location>
        <position position="595"/>
    </location>
</feature>
<feature type="active site" evidence="11">
    <location>
        <position position="57"/>
    </location>
</feature>
<sequence length="595" mass="65900">MAKSGQWKTFSESRKLNLAAPRVFASHHQGLMDYYDLEYIGEVTIGTPPQTFNVVLDTGSANFWVTSNIAPSGRIPNTYNSNASTTYVADPKAWEIEYGKGKCSGIQARDTMAFGTGKDELRVSNTTFGMATYLSADMTSQANFDGILGLGFQSLAVNNILPPLMNAHAQGLLDDPVFTVVLGHRNNDAGPAGQITYGAIDTESCTSNFSWVPLSRAAYWQFTVSKASFGSFSGGPYEVITDTGTSFIGGPADAITAIVKALGAYYDDQYDMYMVSCNGDFPDFDLTIGGKVYSVTPKNYLLNDFDGTTCAAAFFAFQSESPNAPKWIIGDPFIRQFCHIHDFGNNRLGLPTQKKKTASSYYFLTGLIDEIAIPYGMLKDQYGLMAIASYLRLPRESPTTMLALGMNLASLGMELTSPAPQKNTLLLRRFGGPFANFPARPFEIDVETPPAYRFSTNLLHRLAGPQLNKQHEDVLFYLFYNMTGEAYQLAAAAELYAQNWRYHKVECIWLTRNKFANFLDQTGSSERGTYTVFDPVHWAKVQRPMHLVYSELAERPMVDPQMLKEHGCSEQLIIDAQSVVLANHLQQQQLDPKLP</sequence>
<protein>
    <recommendedName>
        <fullName evidence="13">Peptidase A1 domain-containing protein</fullName>
    </recommendedName>
</protein>
<evidence type="ECO:0000256" key="10">
    <source>
        <dbReference type="ARBA" id="ARBA00023180"/>
    </source>
</evidence>
<keyword evidence="4 12" id="KW-0645">Protease</keyword>
<evidence type="ECO:0000256" key="6">
    <source>
        <dbReference type="ARBA" id="ARBA00022750"/>
    </source>
</evidence>
<accession>A0AA36FTZ9</accession>
<organism evidence="14 15">
    <name type="scientific">Mesorhabditis spiculigera</name>
    <dbReference type="NCBI Taxonomy" id="96644"/>
    <lineage>
        <taxon>Eukaryota</taxon>
        <taxon>Metazoa</taxon>
        <taxon>Ecdysozoa</taxon>
        <taxon>Nematoda</taxon>
        <taxon>Chromadorea</taxon>
        <taxon>Rhabditida</taxon>
        <taxon>Rhabditina</taxon>
        <taxon>Rhabditomorpha</taxon>
        <taxon>Rhabditoidea</taxon>
        <taxon>Rhabditidae</taxon>
        <taxon>Mesorhabditinae</taxon>
        <taxon>Mesorhabditis</taxon>
    </lineage>
</organism>
<keyword evidence="3" id="KW-0964">Secreted</keyword>
<dbReference type="GO" id="GO:0005764">
    <property type="term" value="C:lysosome"/>
    <property type="evidence" value="ECO:0007669"/>
    <property type="project" value="TreeGrafter"/>
</dbReference>
<evidence type="ECO:0000256" key="11">
    <source>
        <dbReference type="PIRSR" id="PIRSR601461-1"/>
    </source>
</evidence>
<dbReference type="GO" id="GO:0004190">
    <property type="term" value="F:aspartic-type endopeptidase activity"/>
    <property type="evidence" value="ECO:0007669"/>
    <property type="project" value="UniProtKB-KW"/>
</dbReference>
<comment type="subcellular location">
    <subcellularLocation>
        <location evidence="1">Secreted</location>
    </subcellularLocation>
</comment>
<dbReference type="SUPFAM" id="SSF50630">
    <property type="entry name" value="Acid proteases"/>
    <property type="match status" value="1"/>
</dbReference>
<dbReference type="InterPro" id="IPR038635">
    <property type="entry name" value="CCR4-NOT_su2/3/5_C_sf"/>
</dbReference>
<dbReference type="Proteomes" id="UP001177023">
    <property type="component" value="Unassembled WGS sequence"/>
</dbReference>
<dbReference type="FunFam" id="2.40.70.10:FF:000008">
    <property type="entry name" value="Cathepsin D"/>
    <property type="match status" value="1"/>
</dbReference>
<keyword evidence="6 12" id="KW-0064">Aspartyl protease</keyword>
<dbReference type="Pfam" id="PF04153">
    <property type="entry name" value="NOT2_3_5_C"/>
    <property type="match status" value="1"/>
</dbReference>
<evidence type="ECO:0000256" key="7">
    <source>
        <dbReference type="ARBA" id="ARBA00022801"/>
    </source>
</evidence>
<dbReference type="Gene3D" id="2.40.70.10">
    <property type="entry name" value="Acid Proteases"/>
    <property type="match status" value="2"/>
</dbReference>
<dbReference type="PRINTS" id="PR00792">
    <property type="entry name" value="PEPSIN"/>
</dbReference>
<evidence type="ECO:0000256" key="12">
    <source>
        <dbReference type="RuleBase" id="RU000454"/>
    </source>
</evidence>
<keyword evidence="8" id="KW-0865">Zymogen</keyword>
<feature type="active site" evidence="11">
    <location>
        <position position="242"/>
    </location>
</feature>
<dbReference type="CDD" id="cd05471">
    <property type="entry name" value="pepsin_like"/>
    <property type="match status" value="1"/>
</dbReference>
<keyword evidence="5" id="KW-0732">Signal</keyword>
<dbReference type="PROSITE" id="PS00141">
    <property type="entry name" value="ASP_PROTEASE"/>
    <property type="match status" value="1"/>
</dbReference>
<dbReference type="InterPro" id="IPR001969">
    <property type="entry name" value="Aspartic_peptidase_AS"/>
</dbReference>
<feature type="domain" description="Peptidase A1" evidence="13">
    <location>
        <begin position="39"/>
        <end position="351"/>
    </location>
</feature>
<dbReference type="EMBL" id="CATQJA010001357">
    <property type="protein sequence ID" value="CAJ0566933.1"/>
    <property type="molecule type" value="Genomic_DNA"/>
</dbReference>
<reference evidence="14" key="1">
    <citation type="submission" date="2023-06" db="EMBL/GenBank/DDBJ databases">
        <authorList>
            <person name="Delattre M."/>
        </authorList>
    </citation>
    <scope>NUCLEOTIDE SEQUENCE</scope>
    <source>
        <strain evidence="14">AF72</strain>
    </source>
</reference>
<keyword evidence="10" id="KW-0325">Glycoprotein</keyword>
<name>A0AA36FTZ9_9BILA</name>
<dbReference type="InterPro" id="IPR001461">
    <property type="entry name" value="Aspartic_peptidase_A1"/>
</dbReference>
<gene>
    <name evidence="14" type="ORF">MSPICULIGERA_LOCUS5511</name>
</gene>
<evidence type="ECO:0000313" key="14">
    <source>
        <dbReference type="EMBL" id="CAJ0566933.1"/>
    </source>
</evidence>
<dbReference type="InterPro" id="IPR034164">
    <property type="entry name" value="Pepsin-like_dom"/>
</dbReference>
<dbReference type="InterPro" id="IPR007282">
    <property type="entry name" value="NOT2/3/5_C"/>
</dbReference>
<dbReference type="AlphaFoldDB" id="A0AA36FTZ9"/>
<evidence type="ECO:0000313" key="15">
    <source>
        <dbReference type="Proteomes" id="UP001177023"/>
    </source>
</evidence>
<dbReference type="InterPro" id="IPR021109">
    <property type="entry name" value="Peptidase_aspartic_dom_sf"/>
</dbReference>
<evidence type="ECO:0000256" key="4">
    <source>
        <dbReference type="ARBA" id="ARBA00022670"/>
    </source>
</evidence>
<dbReference type="GO" id="GO:2000036">
    <property type="term" value="P:regulation of stem cell population maintenance"/>
    <property type="evidence" value="ECO:0007669"/>
    <property type="project" value="UniProtKB-ARBA"/>
</dbReference>
<dbReference type="PANTHER" id="PTHR47966">
    <property type="entry name" value="BETA-SITE APP-CLEAVING ENZYME, ISOFORM A-RELATED"/>
    <property type="match status" value="1"/>
</dbReference>
<evidence type="ECO:0000256" key="9">
    <source>
        <dbReference type="ARBA" id="ARBA00023157"/>
    </source>
</evidence>
<evidence type="ECO:0000256" key="1">
    <source>
        <dbReference type="ARBA" id="ARBA00004613"/>
    </source>
</evidence>
<proteinExistence type="inferred from homology"/>
<dbReference type="InterPro" id="IPR033121">
    <property type="entry name" value="PEPTIDASE_A1"/>
</dbReference>
<comment type="caution">
    <text evidence="14">The sequence shown here is derived from an EMBL/GenBank/DDBJ whole genome shotgun (WGS) entry which is preliminary data.</text>
</comment>
<dbReference type="FunFam" id="2.40.70.10:FF:000058">
    <property type="entry name" value="ASpartyl Protease"/>
    <property type="match status" value="1"/>
</dbReference>
<dbReference type="GO" id="GO:0006355">
    <property type="term" value="P:regulation of DNA-templated transcription"/>
    <property type="evidence" value="ECO:0007669"/>
    <property type="project" value="InterPro"/>
</dbReference>
<comment type="similarity">
    <text evidence="2 12">Belongs to the peptidase A1 family.</text>
</comment>
<evidence type="ECO:0000256" key="3">
    <source>
        <dbReference type="ARBA" id="ARBA00022525"/>
    </source>
</evidence>
<keyword evidence="15" id="KW-1185">Reference proteome</keyword>
<dbReference type="GO" id="GO:0005576">
    <property type="term" value="C:extracellular region"/>
    <property type="evidence" value="ECO:0007669"/>
    <property type="project" value="UniProtKB-SubCell"/>
</dbReference>
<evidence type="ECO:0000256" key="5">
    <source>
        <dbReference type="ARBA" id="ARBA00022729"/>
    </source>
</evidence>
<dbReference type="GO" id="GO:0006508">
    <property type="term" value="P:proteolysis"/>
    <property type="evidence" value="ECO:0007669"/>
    <property type="project" value="UniProtKB-KW"/>
</dbReference>
<dbReference type="Pfam" id="PF00026">
    <property type="entry name" value="Asp"/>
    <property type="match status" value="1"/>
</dbReference>
<evidence type="ECO:0000259" key="13">
    <source>
        <dbReference type="PROSITE" id="PS51767"/>
    </source>
</evidence>
<evidence type="ECO:0000256" key="2">
    <source>
        <dbReference type="ARBA" id="ARBA00007447"/>
    </source>
</evidence>
<dbReference type="PANTHER" id="PTHR47966:SF45">
    <property type="entry name" value="PEPTIDASE A1 DOMAIN-CONTAINING PROTEIN"/>
    <property type="match status" value="1"/>
</dbReference>
<dbReference type="PROSITE" id="PS51767">
    <property type="entry name" value="PEPTIDASE_A1"/>
    <property type="match status" value="1"/>
</dbReference>
<keyword evidence="7 12" id="KW-0378">Hydrolase</keyword>
<keyword evidence="9" id="KW-1015">Disulfide bond</keyword>
<dbReference type="Gene3D" id="2.30.30.1020">
    <property type="entry name" value="CCR4-NOT complex subunit 2/3/5, C-terminal domain"/>
    <property type="match status" value="1"/>
</dbReference>
<evidence type="ECO:0000256" key="8">
    <source>
        <dbReference type="ARBA" id="ARBA00023145"/>
    </source>
</evidence>